<name>C1D3U8_DEIDV</name>
<dbReference type="SUPFAM" id="SSF55785">
    <property type="entry name" value="PYP-like sensor domain (PAS domain)"/>
    <property type="match status" value="4"/>
</dbReference>
<dbReference type="InterPro" id="IPR013655">
    <property type="entry name" value="PAS_fold_3"/>
</dbReference>
<dbReference type="Pfam" id="PF02518">
    <property type="entry name" value="HATPase_c"/>
    <property type="match status" value="1"/>
</dbReference>
<dbReference type="InterPro" id="IPR003018">
    <property type="entry name" value="GAF"/>
</dbReference>
<evidence type="ECO:0000313" key="10">
    <source>
        <dbReference type="Proteomes" id="UP000002208"/>
    </source>
</evidence>
<dbReference type="PROSITE" id="PS50112">
    <property type="entry name" value="PAS"/>
    <property type="match status" value="3"/>
</dbReference>
<dbReference type="CDD" id="cd00082">
    <property type="entry name" value="HisKA"/>
    <property type="match status" value="1"/>
</dbReference>
<keyword evidence="9" id="KW-0614">Plasmid</keyword>
<evidence type="ECO:0000256" key="4">
    <source>
        <dbReference type="ARBA" id="ARBA00022679"/>
    </source>
</evidence>
<feature type="domain" description="PAS" evidence="7">
    <location>
        <begin position="305"/>
        <end position="375"/>
    </location>
</feature>
<dbReference type="Gene3D" id="3.30.565.10">
    <property type="entry name" value="Histidine kinase-like ATPase, C-terminal domain"/>
    <property type="match status" value="1"/>
</dbReference>
<dbReference type="CDD" id="cd00130">
    <property type="entry name" value="PAS"/>
    <property type="match status" value="4"/>
</dbReference>
<dbReference type="InterPro" id="IPR036097">
    <property type="entry name" value="HisK_dim/P_sf"/>
</dbReference>
<dbReference type="PANTHER" id="PTHR43304">
    <property type="entry name" value="PHYTOCHROME-LIKE PROTEIN CPH1"/>
    <property type="match status" value="1"/>
</dbReference>
<dbReference type="NCBIfam" id="TIGR00229">
    <property type="entry name" value="sensory_box"/>
    <property type="match status" value="3"/>
</dbReference>
<feature type="domain" description="PAS" evidence="7">
    <location>
        <begin position="431"/>
        <end position="501"/>
    </location>
</feature>
<reference evidence="9 10" key="1">
    <citation type="journal article" date="2009" name="PLoS Genet.">
        <title>Alliance of proteomics and genomics to unravel the specificities of Sahara bacterium Deinococcus deserti.</title>
        <authorList>
            <person name="de Groot A."/>
            <person name="Dulermo R."/>
            <person name="Ortet P."/>
            <person name="Blanchard L."/>
            <person name="Guerin P."/>
            <person name="Fernandez B."/>
            <person name="Vacherie B."/>
            <person name="Dossat C."/>
            <person name="Jolivet E."/>
            <person name="Siguier P."/>
            <person name="Chandler M."/>
            <person name="Barakat M."/>
            <person name="Dedieu A."/>
            <person name="Barbe V."/>
            <person name="Heulin T."/>
            <person name="Sommer S."/>
            <person name="Achouak W."/>
            <person name="Armengaud J."/>
        </authorList>
    </citation>
    <scope>NUCLEOTIDE SEQUENCE [LARGE SCALE GENOMIC DNA]</scope>
    <source>
        <strain evidence="10">DSM 17065 / CIP 109153 / LMG 22923 / VCD115</strain>
        <plasmid evidence="10">pDeide3</plasmid>
    </source>
</reference>
<dbReference type="Pfam" id="PF08448">
    <property type="entry name" value="PAS_4"/>
    <property type="match status" value="2"/>
</dbReference>
<dbReference type="SMART" id="SM00387">
    <property type="entry name" value="HATPase_c"/>
    <property type="match status" value="1"/>
</dbReference>
<dbReference type="Pfam" id="PF08447">
    <property type="entry name" value="PAS_3"/>
    <property type="match status" value="2"/>
</dbReference>
<dbReference type="InterPro" id="IPR003661">
    <property type="entry name" value="HisK_dim/P_dom"/>
</dbReference>
<dbReference type="RefSeq" id="WP_012695049.1">
    <property type="nucleotide sequence ID" value="NC_012528.1"/>
</dbReference>
<dbReference type="InterPro" id="IPR035965">
    <property type="entry name" value="PAS-like_dom_sf"/>
</dbReference>
<organism evidence="9 10">
    <name type="scientific">Deinococcus deserti (strain DSM 17065 / CIP 109153 / LMG 22923 / VCD115)</name>
    <dbReference type="NCBI Taxonomy" id="546414"/>
    <lineage>
        <taxon>Bacteria</taxon>
        <taxon>Thermotogati</taxon>
        <taxon>Deinococcota</taxon>
        <taxon>Deinococci</taxon>
        <taxon>Deinococcales</taxon>
        <taxon>Deinococcaceae</taxon>
        <taxon>Deinococcus</taxon>
    </lineage>
</organism>
<dbReference type="InterPro" id="IPR036890">
    <property type="entry name" value="HATPase_C_sf"/>
</dbReference>
<keyword evidence="10" id="KW-1185">Reference proteome</keyword>
<evidence type="ECO:0000259" key="6">
    <source>
        <dbReference type="PROSITE" id="PS50109"/>
    </source>
</evidence>
<dbReference type="Gene3D" id="3.30.450.20">
    <property type="entry name" value="PAS domain"/>
    <property type="match status" value="4"/>
</dbReference>
<geneLocation type="plasmid" evidence="10">
    <name>pDeide3</name>
</geneLocation>
<dbReference type="KEGG" id="ddr:Deide_3p02190"/>
<sequence>MLIPSSNRSGFEPLQGTLLDALPSPTWILDGQGTIIFANKAYQVQLRLPEMPVLRQHFTEFLGAHQQDAGAHAWRHAQDTRAPFALELQLPLEQGNDCVLAQAQFSYLTGFDDQWLVTLTPLQTDDVEHHELLTALDQINEAISAQLDEEGLAQTVTDAAVRLTCAQCGVFIYTLKDQRGEQLPQYSLSGVPKDTFVNSPLHHMASAFAPKVDDRGILRADDITQDARFGRAPACEAMPQGSLAVRSFLAIPAISRSGEVIGRFFFSHERPGIFNGRSERLATIIAAQAASALDNTQLKQDARMNERRFQSLVQASAQIVWSCTPHGEFPGEQPSWSRFTGQNAEQQLGRGWLDAIHPDDRKDVLQAWMRAVETQCLYEVQHRLRRHDGQYRFMQARATPVLSDNGQLVEWIGTHEDVTERHEAEMQLREREERYRALVEYTIAGVTRISLDGTFIDVNPAAAAFLGYSQEQLAGMSVKDVTHPDDLNDTFAALGRVLSGEVAATTLEKRYVRGDGTIVWSNSGVTVVRSETGEPQYIIAVISNITERKLAEAELHRLNLELETRVRDRTRDLEQERRFLRALLESLAEGIVACDAHGQVNLFNDASTRFFGLPAAPLRPIEWPAHFGLYQLDGLTPLSVEEVPLYRALSGEQVRDQPIVIAPERAPRRYVTASGSAIFGPGGEKLGAVVALHDVTAQREAEQAVERVTQDLKRSNAELTRFAAVASHDLKAPLRTIGSQLQLLQRRYGGQLDEKADRMISFTVEAANRMDALIDDLLAYAQLGQQRRVTDVNAHLVMQDVLANLDATIQARNAHVSVGHLPWVKADETLFRQILQNLVGNALKFQPTGRAPRVRVSAIQERAFVHFTVKDNGIGIAPAYFDQIFEVFHRLHAASVYPGSGLGLAIVRKSIEEQDGRIWVESTEGEGAAFHFTLPAAKVTAQFR</sequence>
<dbReference type="InterPro" id="IPR005467">
    <property type="entry name" value="His_kinase_dom"/>
</dbReference>
<dbReference type="PROSITE" id="PS50109">
    <property type="entry name" value="HIS_KIN"/>
    <property type="match status" value="1"/>
</dbReference>
<dbReference type="Proteomes" id="UP000002208">
    <property type="component" value="Plasmid 3"/>
</dbReference>
<dbReference type="Pfam" id="PF13185">
    <property type="entry name" value="GAF_2"/>
    <property type="match status" value="1"/>
</dbReference>
<dbReference type="SMART" id="SM00388">
    <property type="entry name" value="HisKA"/>
    <property type="match status" value="1"/>
</dbReference>
<dbReference type="PROSITE" id="PS50113">
    <property type="entry name" value="PAC"/>
    <property type="match status" value="3"/>
</dbReference>
<dbReference type="Gene3D" id="3.30.450.40">
    <property type="match status" value="1"/>
</dbReference>
<evidence type="ECO:0000256" key="2">
    <source>
        <dbReference type="ARBA" id="ARBA00012438"/>
    </source>
</evidence>
<dbReference type="InterPro" id="IPR000700">
    <property type="entry name" value="PAS-assoc_C"/>
</dbReference>
<dbReference type="SUPFAM" id="SSF55874">
    <property type="entry name" value="ATPase domain of HSP90 chaperone/DNA topoisomerase II/histidine kinase"/>
    <property type="match status" value="1"/>
</dbReference>
<dbReference type="SMART" id="SM00086">
    <property type="entry name" value="PAC"/>
    <property type="match status" value="2"/>
</dbReference>
<dbReference type="GO" id="GO:0000155">
    <property type="term" value="F:phosphorelay sensor kinase activity"/>
    <property type="evidence" value="ECO:0007669"/>
    <property type="project" value="InterPro"/>
</dbReference>
<keyword evidence="3" id="KW-0597">Phosphoprotein</keyword>
<dbReference type="PANTHER" id="PTHR43304:SF1">
    <property type="entry name" value="PAC DOMAIN-CONTAINING PROTEIN"/>
    <property type="match status" value="1"/>
</dbReference>
<dbReference type="InterPro" id="IPR001610">
    <property type="entry name" value="PAC"/>
</dbReference>
<feature type="domain" description="PAS" evidence="7">
    <location>
        <begin position="576"/>
        <end position="613"/>
    </location>
</feature>
<dbReference type="OrthoDB" id="9815750at2"/>
<gene>
    <name evidence="9" type="ordered locus">Deide_3p02190</name>
</gene>
<dbReference type="EMBL" id="CP001117">
    <property type="protein sequence ID" value="ACO48177.1"/>
    <property type="molecule type" value="Genomic_DNA"/>
</dbReference>
<keyword evidence="5 9" id="KW-0418">Kinase</keyword>
<comment type="catalytic activity">
    <reaction evidence="1">
        <text>ATP + protein L-histidine = ADP + protein N-phospho-L-histidine.</text>
        <dbReference type="EC" id="2.7.13.3"/>
    </reaction>
</comment>
<evidence type="ECO:0000259" key="8">
    <source>
        <dbReference type="PROSITE" id="PS50113"/>
    </source>
</evidence>
<dbReference type="FunFam" id="3.30.565.10:FF:000006">
    <property type="entry name" value="Sensor histidine kinase WalK"/>
    <property type="match status" value="1"/>
</dbReference>
<dbReference type="InterPro" id="IPR029016">
    <property type="entry name" value="GAF-like_dom_sf"/>
</dbReference>
<protein>
    <recommendedName>
        <fullName evidence="2">histidine kinase</fullName>
        <ecNumber evidence="2">2.7.13.3</ecNumber>
    </recommendedName>
</protein>
<dbReference type="SMR" id="C1D3U8"/>
<feature type="domain" description="PAC" evidence="8">
    <location>
        <begin position="378"/>
        <end position="430"/>
    </location>
</feature>
<dbReference type="InterPro" id="IPR013656">
    <property type="entry name" value="PAS_4"/>
</dbReference>
<evidence type="ECO:0000256" key="1">
    <source>
        <dbReference type="ARBA" id="ARBA00000085"/>
    </source>
</evidence>
<evidence type="ECO:0000259" key="7">
    <source>
        <dbReference type="PROSITE" id="PS50112"/>
    </source>
</evidence>
<feature type="domain" description="PAC" evidence="8">
    <location>
        <begin position="505"/>
        <end position="557"/>
    </location>
</feature>
<evidence type="ECO:0000313" key="9">
    <source>
        <dbReference type="EMBL" id="ACO48177.1"/>
    </source>
</evidence>
<dbReference type="SMART" id="SM00065">
    <property type="entry name" value="GAF"/>
    <property type="match status" value="1"/>
</dbReference>
<dbReference type="InterPro" id="IPR004358">
    <property type="entry name" value="Sig_transdc_His_kin-like_C"/>
</dbReference>
<dbReference type="SUPFAM" id="SSF55781">
    <property type="entry name" value="GAF domain-like"/>
    <property type="match status" value="1"/>
</dbReference>
<evidence type="ECO:0000256" key="5">
    <source>
        <dbReference type="ARBA" id="ARBA00022777"/>
    </source>
</evidence>
<dbReference type="InterPro" id="IPR003594">
    <property type="entry name" value="HATPase_dom"/>
</dbReference>
<dbReference type="InterPro" id="IPR000014">
    <property type="entry name" value="PAS"/>
</dbReference>
<evidence type="ECO:0000256" key="3">
    <source>
        <dbReference type="ARBA" id="ARBA00022553"/>
    </source>
</evidence>
<feature type="domain" description="Histidine kinase" evidence="6">
    <location>
        <begin position="725"/>
        <end position="938"/>
    </location>
</feature>
<keyword evidence="4" id="KW-0808">Transferase</keyword>
<feature type="domain" description="PAC" evidence="8">
    <location>
        <begin position="655"/>
        <end position="707"/>
    </location>
</feature>
<dbReference type="EC" id="2.7.13.3" evidence="2"/>
<dbReference type="SMART" id="SM00091">
    <property type="entry name" value="PAS"/>
    <property type="match status" value="4"/>
</dbReference>
<dbReference type="HOGENOM" id="CLU_311174_0_0_0"/>
<dbReference type="PRINTS" id="PR00344">
    <property type="entry name" value="BCTRLSENSOR"/>
</dbReference>
<dbReference type="AlphaFoldDB" id="C1D3U8"/>
<dbReference type="FunFam" id="3.30.450.20:FF:000099">
    <property type="entry name" value="Sensory box sensor histidine kinase"/>
    <property type="match status" value="1"/>
</dbReference>
<proteinExistence type="predicted"/>
<accession>C1D3U8</accession>
<dbReference type="Gene3D" id="1.10.287.130">
    <property type="match status" value="1"/>
</dbReference>
<dbReference type="InterPro" id="IPR052162">
    <property type="entry name" value="Sensor_kinase/Photoreceptor"/>
</dbReference>
<dbReference type="SUPFAM" id="SSF47384">
    <property type="entry name" value="Homodimeric domain of signal transducing histidine kinase"/>
    <property type="match status" value="1"/>
</dbReference>
<dbReference type="Pfam" id="PF00512">
    <property type="entry name" value="HisKA"/>
    <property type="match status" value="1"/>
</dbReference>